<keyword evidence="2" id="KW-1185">Reference proteome</keyword>
<accession>A0AAV3RM63</accession>
<dbReference type="EMBL" id="BAABME010010008">
    <property type="protein sequence ID" value="GAA0176218.1"/>
    <property type="molecule type" value="Genomic_DNA"/>
</dbReference>
<dbReference type="AlphaFoldDB" id="A0AAV3RM63"/>
<proteinExistence type="predicted"/>
<comment type="caution">
    <text evidence="1">The sequence shown here is derived from an EMBL/GenBank/DDBJ whole genome shotgun (WGS) entry which is preliminary data.</text>
</comment>
<reference evidence="1 2" key="1">
    <citation type="submission" date="2024-01" db="EMBL/GenBank/DDBJ databases">
        <title>The complete chloroplast genome sequence of Lithospermum erythrorhizon: insights into the phylogenetic relationship among Boraginaceae species and the maternal lineages of purple gromwells.</title>
        <authorList>
            <person name="Okada T."/>
            <person name="Watanabe K."/>
        </authorList>
    </citation>
    <scope>NUCLEOTIDE SEQUENCE [LARGE SCALE GENOMIC DNA]</scope>
</reference>
<organism evidence="1 2">
    <name type="scientific">Lithospermum erythrorhizon</name>
    <name type="common">Purple gromwell</name>
    <name type="synonym">Lithospermum officinale var. erythrorhizon</name>
    <dbReference type="NCBI Taxonomy" id="34254"/>
    <lineage>
        <taxon>Eukaryota</taxon>
        <taxon>Viridiplantae</taxon>
        <taxon>Streptophyta</taxon>
        <taxon>Embryophyta</taxon>
        <taxon>Tracheophyta</taxon>
        <taxon>Spermatophyta</taxon>
        <taxon>Magnoliopsida</taxon>
        <taxon>eudicotyledons</taxon>
        <taxon>Gunneridae</taxon>
        <taxon>Pentapetalae</taxon>
        <taxon>asterids</taxon>
        <taxon>lamiids</taxon>
        <taxon>Boraginales</taxon>
        <taxon>Boraginaceae</taxon>
        <taxon>Boraginoideae</taxon>
        <taxon>Lithospermeae</taxon>
        <taxon>Lithospermum</taxon>
    </lineage>
</organism>
<protein>
    <submittedName>
        <fullName evidence="1">Uncharacterized protein</fullName>
    </submittedName>
</protein>
<gene>
    <name evidence="1" type="ORF">LIER_29251</name>
</gene>
<dbReference type="Proteomes" id="UP001454036">
    <property type="component" value="Unassembled WGS sequence"/>
</dbReference>
<sequence length="188" mass="21538">MRTPKDGFLYFMVRTCMKGFCKAIPSKVEPDTWRPFFYYALGEGLPPGIPSDFVAHLKSNSTLPRSVKHRVDANAFSTYWEDKSPMPLQFYLDRRVLKDVGLFPIDEANPGALEALMVFFCVHDHALPPSTAAPVTSPNKLPLRYIFCSAFNTFLPSWVCEILNVYRGLQPLPPSWLWWAVPLRKMKH</sequence>
<name>A0AAV3RM63_LITER</name>
<evidence type="ECO:0000313" key="1">
    <source>
        <dbReference type="EMBL" id="GAA0176218.1"/>
    </source>
</evidence>
<evidence type="ECO:0000313" key="2">
    <source>
        <dbReference type="Proteomes" id="UP001454036"/>
    </source>
</evidence>